<dbReference type="Gene3D" id="3.30.1490.20">
    <property type="entry name" value="ATP-grasp fold, A domain"/>
    <property type="match status" value="1"/>
</dbReference>
<evidence type="ECO:0000256" key="3">
    <source>
        <dbReference type="ARBA" id="ARBA00022741"/>
    </source>
</evidence>
<evidence type="ECO:0000256" key="1">
    <source>
        <dbReference type="ARBA" id="ARBA00022598"/>
    </source>
</evidence>
<dbReference type="InterPro" id="IPR011761">
    <property type="entry name" value="ATP-grasp"/>
</dbReference>
<comment type="similarity">
    <text evidence="7">Belongs to the PurK/PurT family.</text>
</comment>
<dbReference type="SUPFAM" id="SSF56059">
    <property type="entry name" value="Glutathione synthetase ATP-binding domain-like"/>
    <property type="match status" value="1"/>
</dbReference>
<keyword evidence="3 7" id="KW-0547">Nucleotide-binding</keyword>
<feature type="binding site" evidence="7">
    <location>
        <position position="325"/>
    </location>
    <ligand>
        <name>Mg(2+)</name>
        <dbReference type="ChEBI" id="CHEBI:18420"/>
    </ligand>
</feature>
<dbReference type="PROSITE" id="PS50975">
    <property type="entry name" value="ATP_GRASP"/>
    <property type="match status" value="1"/>
</dbReference>
<feature type="binding site" evidence="7">
    <location>
        <begin position="242"/>
        <end position="245"/>
    </location>
    <ligand>
        <name>ATP</name>
        <dbReference type="ChEBI" id="CHEBI:30616"/>
    </ligand>
</feature>
<dbReference type="Gene3D" id="3.40.50.20">
    <property type="match status" value="1"/>
</dbReference>
<dbReference type="InterPro" id="IPR016185">
    <property type="entry name" value="PreATP-grasp_dom_sf"/>
</dbReference>
<dbReference type="SUPFAM" id="SSF51246">
    <property type="entry name" value="Rudiment single hybrid motif"/>
    <property type="match status" value="1"/>
</dbReference>
<dbReference type="SUPFAM" id="SSF52440">
    <property type="entry name" value="PreATP-grasp domain"/>
    <property type="match status" value="1"/>
</dbReference>
<comment type="caution">
    <text evidence="10">The sequence shown here is derived from an EMBL/GenBank/DDBJ whole genome shotgun (WGS) entry which is preliminary data.</text>
</comment>
<feature type="binding site" evidence="7">
    <location>
        <begin position="420"/>
        <end position="421"/>
    </location>
    <ligand>
        <name>N(1)-(5-phospho-beta-D-ribosyl)glycinamide</name>
        <dbReference type="ChEBI" id="CHEBI:143788"/>
    </ligand>
</feature>
<dbReference type="NCBIfam" id="NF006766">
    <property type="entry name" value="PRK09288.1"/>
    <property type="match status" value="1"/>
</dbReference>
<dbReference type="PANTHER" id="PTHR43055:SF1">
    <property type="entry name" value="FORMATE-DEPENDENT PHOSPHORIBOSYLGLYCINAMIDE FORMYLTRANSFERASE"/>
    <property type="match status" value="1"/>
</dbReference>
<feature type="compositionally biased region" description="Pro residues" evidence="8">
    <location>
        <begin position="462"/>
        <end position="481"/>
    </location>
</feature>
<dbReference type="InterPro" id="IPR003135">
    <property type="entry name" value="ATP-grasp_carboxylate-amine"/>
</dbReference>
<dbReference type="Gene3D" id="3.30.470.20">
    <property type="entry name" value="ATP-grasp fold, B domain"/>
    <property type="match status" value="1"/>
</dbReference>
<evidence type="ECO:0000256" key="6">
    <source>
        <dbReference type="ARBA" id="ARBA00022842"/>
    </source>
</evidence>
<dbReference type="NCBIfam" id="TIGR01142">
    <property type="entry name" value="purT"/>
    <property type="match status" value="1"/>
</dbReference>
<evidence type="ECO:0000256" key="7">
    <source>
        <dbReference type="HAMAP-Rule" id="MF_01643"/>
    </source>
</evidence>
<feature type="domain" description="ATP-grasp" evidence="9">
    <location>
        <begin position="166"/>
        <end position="366"/>
    </location>
</feature>
<dbReference type="InterPro" id="IPR005862">
    <property type="entry name" value="PurT"/>
</dbReference>
<dbReference type="PANTHER" id="PTHR43055">
    <property type="entry name" value="FORMATE-DEPENDENT PHOSPHORIBOSYLGLYCINAMIDE FORMYLTRANSFERASE"/>
    <property type="match status" value="1"/>
</dbReference>
<feature type="binding site" evidence="7">
    <location>
        <position position="250"/>
    </location>
    <ligand>
        <name>ATP</name>
        <dbReference type="ChEBI" id="CHEBI:30616"/>
    </ligand>
</feature>
<evidence type="ECO:0000256" key="8">
    <source>
        <dbReference type="SAM" id="MobiDB-lite"/>
    </source>
</evidence>
<feature type="binding site" evidence="7">
    <location>
        <position position="344"/>
    </location>
    <ligand>
        <name>N(1)-(5-phospho-beta-D-ribosyl)glycinamide</name>
        <dbReference type="ChEBI" id="CHEBI:143788"/>
    </ligand>
</feature>
<sequence>MTSDSHSASEASVQAGEEAASVPGPQVPPPVDPEVPTAVPAPAVGPPAVLGTPLSPSATKVMVLGAGELGKEVIIAFQRLGVEVIAVDRYADAPGQQVAHHAEVVDMTDGDALLALIDRYRPHYVVPEIEAIATEALVEVENRALAEVIPTAHAVVATMNREGIRRLADEELGLPTSPYLFASSQEELEASVAEIGFPCVVKPVMSSSGKGQTVVRAPADIGAAWQTATTGARVQGERVIVEGFIEFDYEITLLTVRAIDPATGRLASHFCAPIGHQQVGGDYVESWQPHEMSGDALASATSIAARIATAMGDGKLGGRGVFGVELFVKGDDVYFSEVSPRPHDTGLVTLATQRLSEFEMHARAILGLPVDITLASPGASAVIYGQLDEPAIGFANVARALAVPETDVRLFGKPASFQRRRMGVITATADDVATARQRAVQAASLVTPVAGRPFERMVPQPMGRPPVPPPPRRPGPPPMPVGRPGGPGPSGQAGPPPPPRPGPPPRNAPPGPPPHGPRPGPPPPRGPMPPRGGGPGRPGGPPPRPMPPNAGRPAGPPPPRPADQSSRSGDDKPSAPADTPSRASVD</sequence>
<dbReference type="Proteomes" id="UP001347146">
    <property type="component" value="Unassembled WGS sequence"/>
</dbReference>
<evidence type="ECO:0000313" key="10">
    <source>
        <dbReference type="EMBL" id="MEE3853281.1"/>
    </source>
</evidence>
<feature type="binding site" evidence="7">
    <location>
        <begin position="68"/>
        <end position="69"/>
    </location>
    <ligand>
        <name>N(1)-(5-phospho-beta-D-ribosyl)glycinamide</name>
        <dbReference type="ChEBI" id="CHEBI:143788"/>
    </ligand>
</feature>
<keyword evidence="5 7" id="KW-0067">ATP-binding</keyword>
<dbReference type="EC" id="6.3.1.21" evidence="7"/>
<feature type="binding site" evidence="7">
    <location>
        <position position="337"/>
    </location>
    <ligand>
        <name>Mg(2+)</name>
        <dbReference type="ChEBI" id="CHEBI:18420"/>
    </ligand>
</feature>
<evidence type="ECO:0000256" key="5">
    <source>
        <dbReference type="ARBA" id="ARBA00022840"/>
    </source>
</evidence>
<reference evidence="10 11" key="1">
    <citation type="submission" date="2024-01" db="EMBL/GenBank/DDBJ databases">
        <title>Draft genome sequence of Gordonia sp. LSe1-13.</title>
        <authorList>
            <person name="Suphannarot A."/>
            <person name="Mingma R."/>
        </authorList>
    </citation>
    <scope>NUCLEOTIDE SEQUENCE [LARGE SCALE GENOMIC DNA]</scope>
    <source>
        <strain evidence="10 11">LSe1-13</strain>
    </source>
</reference>
<protein>
    <recommendedName>
        <fullName evidence="7">Formate-dependent phosphoribosylglycinamide formyltransferase</fullName>
        <ecNumber evidence="7">6.3.1.21</ecNumber>
    </recommendedName>
    <alternativeName>
        <fullName evidence="7">5'-phosphoribosylglycinamide transformylase 2</fullName>
    </alternativeName>
    <alternativeName>
        <fullName evidence="7">Formate-dependent GAR transformylase</fullName>
    </alternativeName>
    <alternativeName>
        <fullName evidence="7">GAR transformylase 2</fullName>
        <shortName evidence="7">GART 2</shortName>
    </alternativeName>
    <alternativeName>
        <fullName evidence="7">Non-folate glycinamide ribonucleotide transformylase</fullName>
    </alternativeName>
    <alternativeName>
        <fullName evidence="7">Phosphoribosylglycinamide formyltransferase 2</fullName>
    </alternativeName>
</protein>
<dbReference type="InterPro" id="IPR048740">
    <property type="entry name" value="PurT_C"/>
</dbReference>
<dbReference type="GO" id="GO:0016740">
    <property type="term" value="F:transferase activity"/>
    <property type="evidence" value="ECO:0007669"/>
    <property type="project" value="UniProtKB-KW"/>
</dbReference>
<feature type="compositionally biased region" description="Pro residues" evidence="8">
    <location>
        <begin position="494"/>
        <end position="561"/>
    </location>
</feature>
<name>A0ABU7ML47_9ACTN</name>
<keyword evidence="10" id="KW-0808">Transferase</keyword>
<feature type="region of interest" description="Disordered" evidence="8">
    <location>
        <begin position="454"/>
        <end position="586"/>
    </location>
</feature>
<evidence type="ECO:0000313" key="11">
    <source>
        <dbReference type="Proteomes" id="UP001347146"/>
    </source>
</evidence>
<comment type="function">
    <text evidence="7">Involved in the de novo purine biosynthesis. Catalyzes the transfer of formate to 5-phospho-ribosyl-glycinamide (GAR), producing 5-phospho-ribosyl-N-formylglycinamide (FGAR). Formate is provided by PurU via hydrolysis of 10-formyl-tetrahydrofolate.</text>
</comment>
<dbReference type="PRINTS" id="PR01217">
    <property type="entry name" value="PRICHEXTENSN"/>
</dbReference>
<organism evidence="10 11">
    <name type="scientific">Gordonia sesuvii</name>
    <dbReference type="NCBI Taxonomy" id="3116777"/>
    <lineage>
        <taxon>Bacteria</taxon>
        <taxon>Bacillati</taxon>
        <taxon>Actinomycetota</taxon>
        <taxon>Actinomycetes</taxon>
        <taxon>Mycobacteriales</taxon>
        <taxon>Gordoniaceae</taxon>
        <taxon>Gordonia</taxon>
    </lineage>
</organism>
<feature type="binding site" evidence="7">
    <location>
        <position position="128"/>
    </location>
    <ligand>
        <name>N(1)-(5-phospho-beta-D-ribosyl)glycinamide</name>
        <dbReference type="ChEBI" id="CHEBI:143788"/>
    </ligand>
</feature>
<feature type="binding site" evidence="7">
    <location>
        <position position="202"/>
    </location>
    <ligand>
        <name>ATP</name>
        <dbReference type="ChEBI" id="CHEBI:30616"/>
    </ligand>
</feature>
<evidence type="ECO:0000259" key="9">
    <source>
        <dbReference type="PROSITE" id="PS50975"/>
    </source>
</evidence>
<accession>A0ABU7ML47</accession>
<comment type="pathway">
    <text evidence="7">Purine metabolism; IMP biosynthesis via de novo pathway; N(2)-formyl-N(1)-(5-phospho-D-ribosyl)glycinamide from N(1)-(5-phospho-D-ribosyl)glycinamide (formate route): step 1/1.</text>
</comment>
<feature type="compositionally biased region" description="Polar residues" evidence="8">
    <location>
        <begin position="1"/>
        <end position="12"/>
    </location>
</feature>
<gene>
    <name evidence="7 10" type="primary">purT</name>
    <name evidence="10" type="ORF">VZC37_23285</name>
</gene>
<keyword evidence="6 7" id="KW-0460">Magnesium</keyword>
<dbReference type="InterPro" id="IPR011054">
    <property type="entry name" value="Rudment_hybrid_motif"/>
</dbReference>
<feature type="binding site" evidence="7">
    <location>
        <position position="413"/>
    </location>
    <ligand>
        <name>N(1)-(5-phospho-beta-D-ribosyl)glycinamide</name>
        <dbReference type="ChEBI" id="CHEBI:143788"/>
    </ligand>
</feature>
<feature type="binding site" evidence="7">
    <location>
        <begin position="207"/>
        <end position="212"/>
    </location>
    <ligand>
        <name>ATP</name>
        <dbReference type="ChEBI" id="CHEBI:30616"/>
    </ligand>
</feature>
<evidence type="ECO:0000256" key="4">
    <source>
        <dbReference type="ARBA" id="ARBA00022755"/>
    </source>
</evidence>
<dbReference type="HAMAP" id="MF_01643">
    <property type="entry name" value="PurT"/>
    <property type="match status" value="1"/>
</dbReference>
<keyword evidence="2 7" id="KW-0479">Metal-binding</keyword>
<feature type="region of interest" description="Disordered" evidence="8">
    <location>
        <begin position="1"/>
        <end position="40"/>
    </location>
</feature>
<evidence type="ECO:0000256" key="2">
    <source>
        <dbReference type="ARBA" id="ARBA00022723"/>
    </source>
</evidence>
<feature type="binding site" evidence="7">
    <location>
        <position position="161"/>
    </location>
    <ligand>
        <name>ATP</name>
        <dbReference type="ChEBI" id="CHEBI:30616"/>
    </ligand>
</feature>
<dbReference type="Pfam" id="PF22660">
    <property type="entry name" value="RS_preATP-grasp-like"/>
    <property type="match status" value="1"/>
</dbReference>
<keyword evidence="11" id="KW-1185">Reference proteome</keyword>
<comment type="catalytic activity">
    <reaction evidence="7">
        <text>N(1)-(5-phospho-beta-D-ribosyl)glycinamide + formate + ATP = N(2)-formyl-N(1)-(5-phospho-beta-D-ribosyl)glycinamide + ADP + phosphate + H(+)</text>
        <dbReference type="Rhea" id="RHEA:24829"/>
        <dbReference type="ChEBI" id="CHEBI:15378"/>
        <dbReference type="ChEBI" id="CHEBI:15740"/>
        <dbReference type="ChEBI" id="CHEBI:30616"/>
        <dbReference type="ChEBI" id="CHEBI:43474"/>
        <dbReference type="ChEBI" id="CHEBI:143788"/>
        <dbReference type="ChEBI" id="CHEBI:147286"/>
        <dbReference type="ChEBI" id="CHEBI:456216"/>
        <dbReference type="EC" id="6.3.1.21"/>
    </reaction>
</comment>
<keyword evidence="4 7" id="KW-0658">Purine biosynthesis</keyword>
<keyword evidence="1 7" id="KW-0436">Ligase</keyword>
<dbReference type="InterPro" id="IPR013815">
    <property type="entry name" value="ATP_grasp_subdomain_1"/>
</dbReference>
<dbReference type="InterPro" id="IPR054350">
    <property type="entry name" value="PurT/PurK_preATP-grasp"/>
</dbReference>
<dbReference type="Pfam" id="PF21244">
    <property type="entry name" value="PurT_C"/>
    <property type="match status" value="1"/>
</dbReference>
<dbReference type="Pfam" id="PF02222">
    <property type="entry name" value="ATP-grasp"/>
    <property type="match status" value="1"/>
</dbReference>
<comment type="subunit">
    <text evidence="7">Homodimer.</text>
</comment>
<proteinExistence type="inferred from homology"/>
<dbReference type="EMBL" id="JAZDUF010000009">
    <property type="protein sequence ID" value="MEE3853281.1"/>
    <property type="molecule type" value="Genomic_DNA"/>
</dbReference>